<proteinExistence type="predicted"/>
<comment type="caution">
    <text evidence="1">The sequence shown here is derived from an EMBL/GenBank/DDBJ whole genome shotgun (WGS) entry which is preliminary data.</text>
</comment>
<reference evidence="1" key="1">
    <citation type="submission" date="2023-12" db="EMBL/GenBank/DDBJ databases">
        <title>Genome assembly of Anisodus tanguticus.</title>
        <authorList>
            <person name="Wang Y.-J."/>
        </authorList>
    </citation>
    <scope>NUCLEOTIDE SEQUENCE</scope>
    <source>
        <strain evidence="1">KB-2021</strain>
        <tissue evidence="1">Leaf</tissue>
    </source>
</reference>
<sequence>MHEMDVNLVATNSDPKVEIIVWYRHLCQTFVQISSEVSEFKEGYELAAKCANEVIAKSNDVKKRNESHEEPTLSKMNRVRHILDIDYDNFEKAEVSRSRFPERETKNCMMNWDGGVQQHSLLFNPESVVHGGNRPLLGLDRSSLTQTKLVFRPNIICRNKCFPAGYFL</sequence>
<evidence type="ECO:0000313" key="2">
    <source>
        <dbReference type="Proteomes" id="UP001291623"/>
    </source>
</evidence>
<dbReference type="EMBL" id="JAVYJV010000023">
    <property type="protein sequence ID" value="KAK4339323.1"/>
    <property type="molecule type" value="Genomic_DNA"/>
</dbReference>
<dbReference type="AlphaFoldDB" id="A0AAE1UP93"/>
<protein>
    <submittedName>
        <fullName evidence="1">Uncharacterized protein</fullName>
    </submittedName>
</protein>
<evidence type="ECO:0000313" key="1">
    <source>
        <dbReference type="EMBL" id="KAK4339323.1"/>
    </source>
</evidence>
<name>A0AAE1UP93_9SOLA</name>
<keyword evidence="2" id="KW-1185">Reference proteome</keyword>
<gene>
    <name evidence="1" type="ORF">RND71_040785</name>
</gene>
<dbReference type="Proteomes" id="UP001291623">
    <property type="component" value="Unassembled WGS sequence"/>
</dbReference>
<accession>A0AAE1UP93</accession>
<organism evidence="1 2">
    <name type="scientific">Anisodus tanguticus</name>
    <dbReference type="NCBI Taxonomy" id="243964"/>
    <lineage>
        <taxon>Eukaryota</taxon>
        <taxon>Viridiplantae</taxon>
        <taxon>Streptophyta</taxon>
        <taxon>Embryophyta</taxon>
        <taxon>Tracheophyta</taxon>
        <taxon>Spermatophyta</taxon>
        <taxon>Magnoliopsida</taxon>
        <taxon>eudicotyledons</taxon>
        <taxon>Gunneridae</taxon>
        <taxon>Pentapetalae</taxon>
        <taxon>asterids</taxon>
        <taxon>lamiids</taxon>
        <taxon>Solanales</taxon>
        <taxon>Solanaceae</taxon>
        <taxon>Solanoideae</taxon>
        <taxon>Hyoscyameae</taxon>
        <taxon>Anisodus</taxon>
    </lineage>
</organism>